<gene>
    <name evidence="1" type="ORF">AKG39_09925</name>
</gene>
<protein>
    <submittedName>
        <fullName evidence="1">Uncharacterized protein</fullName>
    </submittedName>
</protein>
<reference evidence="2" key="1">
    <citation type="submission" date="2015-07" db="EMBL/GenBank/DDBJ databases">
        <title>Draft genome sequence of Acetobacterium bakii DSM 8293, a potential psychrophilic chemical producer through syngas fermentation.</title>
        <authorList>
            <person name="Song Y."/>
            <person name="Hwang S."/>
            <person name="Cho B.-K."/>
        </authorList>
    </citation>
    <scope>NUCLEOTIDE SEQUENCE [LARGE SCALE GENOMIC DNA]</scope>
    <source>
        <strain evidence="2">DSM 8239</strain>
    </source>
</reference>
<keyword evidence="2" id="KW-1185">Reference proteome</keyword>
<dbReference type="Proteomes" id="UP000036873">
    <property type="component" value="Unassembled WGS sequence"/>
</dbReference>
<sequence>MIITWDDIIELNKKLKENNFDYKVHLSDACGGQSMWIESLGGETNPEKIELLHVLIDDYFKAMKAEVEFSWDKKSFWMKDRSLKF</sequence>
<dbReference type="OrthoDB" id="3186597at2"/>
<organism evidence="1 2">
    <name type="scientific">Acetobacterium bakii</name>
    <dbReference type="NCBI Taxonomy" id="52689"/>
    <lineage>
        <taxon>Bacteria</taxon>
        <taxon>Bacillati</taxon>
        <taxon>Bacillota</taxon>
        <taxon>Clostridia</taxon>
        <taxon>Eubacteriales</taxon>
        <taxon>Eubacteriaceae</taxon>
        <taxon>Acetobacterium</taxon>
    </lineage>
</organism>
<evidence type="ECO:0000313" key="1">
    <source>
        <dbReference type="EMBL" id="KNZ41921.1"/>
    </source>
</evidence>
<comment type="caution">
    <text evidence="1">The sequence shown here is derived from an EMBL/GenBank/DDBJ whole genome shotgun (WGS) entry which is preliminary data.</text>
</comment>
<accession>A0A0L6U084</accession>
<evidence type="ECO:0000313" key="2">
    <source>
        <dbReference type="Proteomes" id="UP000036873"/>
    </source>
</evidence>
<proteinExistence type="predicted"/>
<name>A0A0L6U084_9FIRM</name>
<dbReference type="EMBL" id="LGYO01000022">
    <property type="protein sequence ID" value="KNZ41921.1"/>
    <property type="molecule type" value="Genomic_DNA"/>
</dbReference>
<dbReference type="AlphaFoldDB" id="A0A0L6U084"/>
<dbReference type="RefSeq" id="WP_050740235.1">
    <property type="nucleotide sequence ID" value="NZ_LGYO01000022.1"/>
</dbReference>